<organism evidence="3 4">
    <name type="scientific">Ceratosolen solmsi marchali</name>
    <dbReference type="NCBI Taxonomy" id="326594"/>
    <lineage>
        <taxon>Eukaryota</taxon>
        <taxon>Metazoa</taxon>
        <taxon>Ecdysozoa</taxon>
        <taxon>Arthropoda</taxon>
        <taxon>Hexapoda</taxon>
        <taxon>Insecta</taxon>
        <taxon>Pterygota</taxon>
        <taxon>Neoptera</taxon>
        <taxon>Endopterygota</taxon>
        <taxon>Hymenoptera</taxon>
        <taxon>Apocrita</taxon>
        <taxon>Proctotrupomorpha</taxon>
        <taxon>Chalcidoidea</taxon>
        <taxon>Agaonidae</taxon>
        <taxon>Agaoninae</taxon>
        <taxon>Ceratosolen</taxon>
    </lineage>
</organism>
<reference evidence="4" key="1">
    <citation type="submission" date="2025-08" db="UniProtKB">
        <authorList>
            <consortium name="RefSeq"/>
        </authorList>
    </citation>
    <scope>IDENTIFICATION</scope>
</reference>
<keyword evidence="1" id="KW-0863">Zinc-finger</keyword>
<keyword evidence="3" id="KW-1185">Reference proteome</keyword>
<dbReference type="Pfam" id="PF04438">
    <property type="entry name" value="zf-HIT"/>
    <property type="match status" value="1"/>
</dbReference>
<dbReference type="InterPro" id="IPR007529">
    <property type="entry name" value="Znf_HIT"/>
</dbReference>
<feature type="domain" description="HIT-type" evidence="2">
    <location>
        <begin position="6"/>
        <end position="38"/>
    </location>
</feature>
<sequence length="139" mass="15764">MSIKICCICEFENAKYKCPKCKKFYCSVACCSKHKENCTGSIESNNCDIENSDSTEKTNVPYSFPTEDTVPIEKLEQLRYSKDLKNYLKTSQVRDIITEVLKDNNPTKAIANAMTEPLFVELADACLKVVEPSEEERPC</sequence>
<dbReference type="Proteomes" id="UP000695007">
    <property type="component" value="Unplaced"/>
</dbReference>
<evidence type="ECO:0000256" key="1">
    <source>
        <dbReference type="PROSITE-ProRule" id="PRU00453"/>
    </source>
</evidence>
<name>A0AAJ6YXV2_9HYME</name>
<dbReference type="PROSITE" id="PS51083">
    <property type="entry name" value="ZF_HIT"/>
    <property type="match status" value="1"/>
</dbReference>
<dbReference type="CDD" id="cd23024">
    <property type="entry name" value="zf-HIT_ZNHIT2-3"/>
    <property type="match status" value="1"/>
</dbReference>
<dbReference type="GO" id="GO:0008270">
    <property type="term" value="F:zinc ion binding"/>
    <property type="evidence" value="ECO:0007669"/>
    <property type="project" value="UniProtKB-UniRule"/>
</dbReference>
<dbReference type="KEGG" id="csol:105368940"/>
<dbReference type="Pfam" id="PF21373">
    <property type="entry name" value="ZNHIT3_C"/>
    <property type="match status" value="1"/>
</dbReference>
<dbReference type="GeneID" id="105368940"/>
<dbReference type="InterPro" id="IPR048371">
    <property type="entry name" value="ZNHIT3_C"/>
</dbReference>
<dbReference type="AlphaFoldDB" id="A0AAJ6YXV2"/>
<evidence type="ECO:0000259" key="2">
    <source>
        <dbReference type="PROSITE" id="PS51083"/>
    </source>
</evidence>
<protein>
    <submittedName>
        <fullName evidence="4">Zinc finger HIT domain-containing protein 3</fullName>
    </submittedName>
</protein>
<dbReference type="RefSeq" id="XP_011506429.1">
    <property type="nucleotide sequence ID" value="XM_011508127.1"/>
</dbReference>
<accession>A0AAJ6YXV2</accession>
<proteinExistence type="predicted"/>
<gene>
    <name evidence="4" type="primary">LOC105368940</name>
</gene>
<evidence type="ECO:0000313" key="3">
    <source>
        <dbReference type="Proteomes" id="UP000695007"/>
    </source>
</evidence>
<dbReference type="Gene3D" id="3.30.60.190">
    <property type="match status" value="1"/>
</dbReference>
<keyword evidence="1" id="KW-0479">Metal-binding</keyword>
<evidence type="ECO:0000313" key="4">
    <source>
        <dbReference type="RefSeq" id="XP_011506429.1"/>
    </source>
</evidence>
<dbReference type="SUPFAM" id="SSF144232">
    <property type="entry name" value="HIT/MYND zinc finger-like"/>
    <property type="match status" value="1"/>
</dbReference>
<keyword evidence="1" id="KW-0862">Zinc</keyword>